<evidence type="ECO:0000256" key="4">
    <source>
        <dbReference type="ARBA" id="ARBA00022989"/>
    </source>
</evidence>
<organism evidence="7 8">
    <name type="scientific">Reticulomyxa filosa</name>
    <dbReference type="NCBI Taxonomy" id="46433"/>
    <lineage>
        <taxon>Eukaryota</taxon>
        <taxon>Sar</taxon>
        <taxon>Rhizaria</taxon>
        <taxon>Retaria</taxon>
        <taxon>Foraminifera</taxon>
        <taxon>Monothalamids</taxon>
        <taxon>Reticulomyxidae</taxon>
        <taxon>Reticulomyxa</taxon>
    </lineage>
</organism>
<evidence type="ECO:0000313" key="7">
    <source>
        <dbReference type="EMBL" id="ETO06604.1"/>
    </source>
</evidence>
<feature type="transmembrane region" description="Helical" evidence="6">
    <location>
        <begin position="376"/>
        <end position="401"/>
    </location>
</feature>
<evidence type="ECO:0000256" key="5">
    <source>
        <dbReference type="ARBA" id="ARBA00023136"/>
    </source>
</evidence>
<feature type="transmembrane region" description="Helical" evidence="6">
    <location>
        <begin position="140"/>
        <end position="164"/>
    </location>
</feature>
<evidence type="ECO:0008006" key="9">
    <source>
        <dbReference type="Google" id="ProtNLM"/>
    </source>
</evidence>
<dbReference type="GO" id="GO:0005886">
    <property type="term" value="C:plasma membrane"/>
    <property type="evidence" value="ECO:0007669"/>
    <property type="project" value="UniProtKB-ARBA"/>
</dbReference>
<comment type="caution">
    <text evidence="7">The sequence shown here is derived from an EMBL/GenBank/DDBJ whole genome shotgun (WGS) entry which is preliminary data.</text>
</comment>
<evidence type="ECO:0000256" key="1">
    <source>
        <dbReference type="ARBA" id="ARBA00004141"/>
    </source>
</evidence>
<feature type="transmembrane region" description="Helical" evidence="6">
    <location>
        <begin position="331"/>
        <end position="355"/>
    </location>
</feature>
<comment type="subcellular location">
    <subcellularLocation>
        <location evidence="1">Membrane</location>
        <topology evidence="1">Multi-pass membrane protein</topology>
    </subcellularLocation>
</comment>
<keyword evidence="8" id="KW-1185">Reference proteome</keyword>
<evidence type="ECO:0000313" key="8">
    <source>
        <dbReference type="Proteomes" id="UP000023152"/>
    </source>
</evidence>
<feature type="transmembrane region" description="Helical" evidence="6">
    <location>
        <begin position="271"/>
        <end position="293"/>
    </location>
</feature>
<dbReference type="Proteomes" id="UP000023152">
    <property type="component" value="Unassembled WGS sequence"/>
</dbReference>
<keyword evidence="4 6" id="KW-1133">Transmembrane helix</keyword>
<reference evidence="7 8" key="1">
    <citation type="journal article" date="2013" name="Curr. Biol.">
        <title>The Genome of the Foraminiferan Reticulomyxa filosa.</title>
        <authorList>
            <person name="Glockner G."/>
            <person name="Hulsmann N."/>
            <person name="Schleicher M."/>
            <person name="Noegel A.A."/>
            <person name="Eichinger L."/>
            <person name="Gallinger C."/>
            <person name="Pawlowski J."/>
            <person name="Sierra R."/>
            <person name="Euteneuer U."/>
            <person name="Pillet L."/>
            <person name="Moustafa A."/>
            <person name="Platzer M."/>
            <person name="Groth M."/>
            <person name="Szafranski K."/>
            <person name="Schliwa M."/>
        </authorList>
    </citation>
    <scope>NUCLEOTIDE SEQUENCE [LARGE SCALE GENOMIC DNA]</scope>
</reference>
<dbReference type="InterPro" id="IPR018629">
    <property type="entry name" value="XK-rel"/>
</dbReference>
<evidence type="ECO:0000256" key="3">
    <source>
        <dbReference type="ARBA" id="ARBA00022692"/>
    </source>
</evidence>
<keyword evidence="5 6" id="KW-0472">Membrane</keyword>
<dbReference type="Pfam" id="PF09815">
    <property type="entry name" value="XK-related"/>
    <property type="match status" value="1"/>
</dbReference>
<protein>
    <recommendedName>
        <fullName evidence="9">XK-related protein</fullName>
    </recommendedName>
</protein>
<proteinExistence type="inferred from homology"/>
<feature type="transmembrane region" description="Helical" evidence="6">
    <location>
        <begin position="85"/>
        <end position="107"/>
    </location>
</feature>
<evidence type="ECO:0000256" key="2">
    <source>
        <dbReference type="ARBA" id="ARBA00008789"/>
    </source>
</evidence>
<name>X6LYA1_RETFI</name>
<dbReference type="AlphaFoldDB" id="X6LYA1"/>
<evidence type="ECO:0000256" key="6">
    <source>
        <dbReference type="SAM" id="Phobius"/>
    </source>
</evidence>
<keyword evidence="3 6" id="KW-0812">Transmembrane</keyword>
<feature type="transmembrane region" description="Helical" evidence="6">
    <location>
        <begin position="407"/>
        <end position="427"/>
    </location>
</feature>
<feature type="transmembrane region" description="Helical" evidence="6">
    <location>
        <begin position="241"/>
        <end position="264"/>
    </location>
</feature>
<accession>X6LYA1</accession>
<comment type="similarity">
    <text evidence="2">Belongs to the XK family.</text>
</comment>
<sequence>MQVFEGSVPSKKKQKKKRSYKMYYERDYSDSSDFEVPLHIEPIGHKAVMQKLSWLYDLLNALISVADLITDVSVTYQFYVKGRKVYFVLASTILTLTHICYAVAFILRYARDAERRGTREREKKRVSEMTPKKKNKAKTFCFQLFLILSLLPFSPLIPFAFYWFSVSKDSVSTFLYQKFHLFVDRRDDTYWTDNTTDTWVRWGAETILSNMGFIIEAMIQSIPQAILQSIAICHYHETNNLLAICSIAVSLSSIGIKSLVFTFGIDCTTRLLKWICFVADFFGLFASIGWCFWYDPSADYWQGSLISSSEYRWWRLEHWLHSNVTWFGYLYLYKVVFTTCPLALLSAMAMSWLWIGVVYEDIAPRQGAPLLRNACSLLFILPIVVVAFGISSVFIFLLFTLCLEVALFSWIPFFFAVYRHAFFFFLFL</sequence>
<gene>
    <name evidence="7" type="ORF">RFI_30787</name>
</gene>
<dbReference type="EMBL" id="ASPP01026971">
    <property type="protein sequence ID" value="ETO06604.1"/>
    <property type="molecule type" value="Genomic_DNA"/>
</dbReference>